<dbReference type="Pfam" id="PF19761">
    <property type="entry name" value="DUF6248"/>
    <property type="match status" value="1"/>
</dbReference>
<sequence length="173" mass="18560">MTTWLRLIGASIMGILDPVPSSVTSPMTEAEGAWVRANAWTRGLRKIEDAYPHGFHRWCSCERGICHPCGSGHHAQCVSASGPRLDDYAGTITDRGGFVVAVIHHGLGQQPCRWLCPCPHPADGTDPVDTPAAPEKRPVRQRRGSSVSDDQLTLLPGLDADLSEKTAADGEGQ</sequence>
<proteinExistence type="predicted"/>
<dbReference type="Proteomes" id="UP000653644">
    <property type="component" value="Unassembled WGS sequence"/>
</dbReference>
<name>A0ABQ3D0C0_9ACTN</name>
<keyword evidence="3" id="KW-1185">Reference proteome</keyword>
<reference evidence="3" key="1">
    <citation type="journal article" date="2019" name="Int. J. Syst. Evol. Microbiol.">
        <title>The Global Catalogue of Microorganisms (GCM) 10K type strain sequencing project: providing services to taxonomists for standard genome sequencing and annotation.</title>
        <authorList>
            <consortium name="The Broad Institute Genomics Platform"/>
            <consortium name="The Broad Institute Genome Sequencing Center for Infectious Disease"/>
            <person name="Wu L."/>
            <person name="Ma J."/>
        </authorList>
    </citation>
    <scope>NUCLEOTIDE SEQUENCE [LARGE SCALE GENOMIC DNA]</scope>
    <source>
        <strain evidence="3">JCM 4733</strain>
    </source>
</reference>
<gene>
    <name evidence="2" type="ORF">GCM10010345_64800</name>
</gene>
<evidence type="ECO:0000256" key="1">
    <source>
        <dbReference type="SAM" id="MobiDB-lite"/>
    </source>
</evidence>
<protein>
    <submittedName>
        <fullName evidence="2">Uncharacterized protein</fullName>
    </submittedName>
</protein>
<organism evidence="2 3">
    <name type="scientific">Streptomyces canarius</name>
    <dbReference type="NCBI Taxonomy" id="285453"/>
    <lineage>
        <taxon>Bacteria</taxon>
        <taxon>Bacillati</taxon>
        <taxon>Actinomycetota</taxon>
        <taxon>Actinomycetes</taxon>
        <taxon>Kitasatosporales</taxon>
        <taxon>Streptomycetaceae</taxon>
        <taxon>Streptomyces</taxon>
    </lineage>
</organism>
<dbReference type="EMBL" id="BMVN01000030">
    <property type="protein sequence ID" value="GHA51386.1"/>
    <property type="molecule type" value="Genomic_DNA"/>
</dbReference>
<feature type="compositionally biased region" description="Basic and acidic residues" evidence="1">
    <location>
        <begin position="162"/>
        <end position="173"/>
    </location>
</feature>
<evidence type="ECO:0000313" key="2">
    <source>
        <dbReference type="EMBL" id="GHA51386.1"/>
    </source>
</evidence>
<feature type="region of interest" description="Disordered" evidence="1">
    <location>
        <begin position="125"/>
        <end position="173"/>
    </location>
</feature>
<dbReference type="InterPro" id="IPR046215">
    <property type="entry name" value="DUF6248"/>
</dbReference>
<comment type="caution">
    <text evidence="2">The sequence shown here is derived from an EMBL/GenBank/DDBJ whole genome shotgun (WGS) entry which is preliminary data.</text>
</comment>
<evidence type="ECO:0000313" key="3">
    <source>
        <dbReference type="Proteomes" id="UP000653644"/>
    </source>
</evidence>
<dbReference type="RefSeq" id="WP_189891843.1">
    <property type="nucleotide sequence ID" value="NZ_BMVN01000030.1"/>
</dbReference>
<accession>A0ABQ3D0C0</accession>